<dbReference type="Pfam" id="PF00249">
    <property type="entry name" value="Myb_DNA-binding"/>
    <property type="match status" value="1"/>
</dbReference>
<dbReference type="EMBL" id="SGPJ01000032">
    <property type="protein sequence ID" value="THH01099.1"/>
    <property type="molecule type" value="Genomic_DNA"/>
</dbReference>
<feature type="domain" description="SANT" evidence="2">
    <location>
        <begin position="22"/>
        <end position="64"/>
    </location>
</feature>
<dbReference type="Gene3D" id="1.10.10.60">
    <property type="entry name" value="Homeodomain-like"/>
    <property type="match status" value="1"/>
</dbReference>
<organism evidence="3 4">
    <name type="scientific">Hermanssonia centrifuga</name>
    <dbReference type="NCBI Taxonomy" id="98765"/>
    <lineage>
        <taxon>Eukaryota</taxon>
        <taxon>Fungi</taxon>
        <taxon>Dikarya</taxon>
        <taxon>Basidiomycota</taxon>
        <taxon>Agaricomycotina</taxon>
        <taxon>Agaricomycetes</taxon>
        <taxon>Polyporales</taxon>
        <taxon>Meruliaceae</taxon>
        <taxon>Hermanssonia</taxon>
    </lineage>
</organism>
<evidence type="ECO:0000313" key="4">
    <source>
        <dbReference type="Proteomes" id="UP000309038"/>
    </source>
</evidence>
<dbReference type="InterPro" id="IPR055141">
    <property type="entry name" value="TADA2A_B-like_dom"/>
</dbReference>
<dbReference type="FunFam" id="1.10.10.10:FF:000087">
    <property type="entry name" value="Transcriptional adapter 2"/>
    <property type="match status" value="1"/>
</dbReference>
<feature type="compositionally biased region" description="Basic and acidic residues" evidence="1">
    <location>
        <begin position="372"/>
        <end position="388"/>
    </location>
</feature>
<dbReference type="GO" id="GO:0070461">
    <property type="term" value="C:SAGA-type complex"/>
    <property type="evidence" value="ECO:0007669"/>
    <property type="project" value="TreeGrafter"/>
</dbReference>
<dbReference type="GO" id="GO:0003682">
    <property type="term" value="F:chromatin binding"/>
    <property type="evidence" value="ECO:0007669"/>
    <property type="project" value="TreeGrafter"/>
</dbReference>
<accession>A0A4S4KR59</accession>
<keyword evidence="4" id="KW-1185">Reference proteome</keyword>
<evidence type="ECO:0000259" key="2">
    <source>
        <dbReference type="PROSITE" id="PS51293"/>
    </source>
</evidence>
<dbReference type="GO" id="GO:0005634">
    <property type="term" value="C:nucleus"/>
    <property type="evidence" value="ECO:0007669"/>
    <property type="project" value="TreeGrafter"/>
</dbReference>
<comment type="caution">
    <text evidence="3">The sequence shown here is derived from an EMBL/GenBank/DDBJ whole genome shotgun (WGS) entry which is preliminary data.</text>
</comment>
<dbReference type="PROSITE" id="PS51293">
    <property type="entry name" value="SANT"/>
    <property type="match status" value="1"/>
</dbReference>
<proteinExistence type="predicted"/>
<dbReference type="CDD" id="cd00167">
    <property type="entry name" value="SANT"/>
    <property type="match status" value="1"/>
</dbReference>
<dbReference type="InterPro" id="IPR001005">
    <property type="entry name" value="SANT/Myb"/>
</dbReference>
<dbReference type="PANTHER" id="PTHR12374:SF20">
    <property type="entry name" value="TRANSCRIPTIONAL ADAPTER 2-ALPHA"/>
    <property type="match status" value="1"/>
</dbReference>
<dbReference type="SUPFAM" id="SSF46689">
    <property type="entry name" value="Homeodomain-like"/>
    <property type="match status" value="2"/>
</dbReference>
<dbReference type="Proteomes" id="UP000309038">
    <property type="component" value="Unassembled WGS sequence"/>
</dbReference>
<dbReference type="GO" id="GO:0006357">
    <property type="term" value="P:regulation of transcription by RNA polymerase II"/>
    <property type="evidence" value="ECO:0007669"/>
    <property type="project" value="TreeGrafter"/>
</dbReference>
<dbReference type="SMART" id="SM00717">
    <property type="entry name" value="SANT"/>
    <property type="match status" value="1"/>
</dbReference>
<sequence length="537" mass="61062">MHTASWNYIHIQSSQKIGEPMKLLLLEGISLQGLGNWQAIAEHVGTRTKEEVEQHYNSVYIDSPDWPLPRMDLNFDIDPDEFQDRKRRRISTMNTTPPPGPKIAPTSAPGVHEIATFLPGRLEFEHEIDNEAEDLVKDLEFGICLEWGGDQLPEDENDVDVKARARMKEDAKLKDVAPGKRPPNGFANGIVNGLHRGGTPAPTHKAEPASQADGEVEDDEEAVQPPPIESEESLAFKLTLLEMYKQRVDKRHENKAFMFERGILNYKQMQANEKKRPKEEKDISHRLRPFARLQTAEDYESFVADTLWEAILRKRIQELQHYRRMGLTTPADIDKYDMDVIKRTQAKANIGRDYYALERLRTGSGRQSSGPESRRESEAPKGHDREATPKQGPSQGISGMGPPGRKLPAPLNLANSPSLHLLTPEEQTLCSQLRILPKPYLVIKETLVREYARRGGKLRRREARDLVKIDGGGYRYTPYEWCPRSESGICNPFPERITEQRFDSSNISQAAIRERRTAFQPQLHTHSCPVISAKPCF</sequence>
<name>A0A4S4KR59_9APHY</name>
<dbReference type="AlphaFoldDB" id="A0A4S4KR59"/>
<dbReference type="InterPro" id="IPR009057">
    <property type="entry name" value="Homeodomain-like_sf"/>
</dbReference>
<dbReference type="PANTHER" id="PTHR12374">
    <property type="entry name" value="TRANSCRIPTIONAL ADAPTOR 2 ADA2 -RELATED"/>
    <property type="match status" value="1"/>
</dbReference>
<dbReference type="Gene3D" id="1.10.10.10">
    <property type="entry name" value="Winged helix-like DNA-binding domain superfamily/Winged helix DNA-binding domain"/>
    <property type="match status" value="1"/>
</dbReference>
<evidence type="ECO:0000256" key="1">
    <source>
        <dbReference type="SAM" id="MobiDB-lite"/>
    </source>
</evidence>
<evidence type="ECO:0000313" key="3">
    <source>
        <dbReference type="EMBL" id="THH01099.1"/>
    </source>
</evidence>
<dbReference type="Pfam" id="PF22941">
    <property type="entry name" value="TADA2A-like_3rd"/>
    <property type="match status" value="2"/>
</dbReference>
<feature type="region of interest" description="Disordered" evidence="1">
    <location>
        <begin position="172"/>
        <end position="229"/>
    </location>
</feature>
<dbReference type="GO" id="GO:0003713">
    <property type="term" value="F:transcription coactivator activity"/>
    <property type="evidence" value="ECO:0007669"/>
    <property type="project" value="TreeGrafter"/>
</dbReference>
<protein>
    <recommendedName>
        <fullName evidence="2">SANT domain-containing protein</fullName>
    </recommendedName>
</protein>
<reference evidence="3 4" key="1">
    <citation type="submission" date="2019-02" db="EMBL/GenBank/DDBJ databases">
        <title>Genome sequencing of the rare red list fungi Phlebia centrifuga.</title>
        <authorList>
            <person name="Buettner E."/>
            <person name="Kellner H."/>
        </authorList>
    </citation>
    <scope>NUCLEOTIDE SEQUENCE [LARGE SCALE GENOMIC DNA]</scope>
    <source>
        <strain evidence="3 4">DSM 108282</strain>
    </source>
</reference>
<feature type="region of interest" description="Disordered" evidence="1">
    <location>
        <begin position="360"/>
        <end position="412"/>
    </location>
</feature>
<gene>
    <name evidence="3" type="ORF">EW026_g1547</name>
</gene>
<dbReference type="InterPro" id="IPR017884">
    <property type="entry name" value="SANT_dom"/>
</dbReference>
<dbReference type="InterPro" id="IPR036388">
    <property type="entry name" value="WH-like_DNA-bd_sf"/>
</dbReference>
<dbReference type="GO" id="GO:0006338">
    <property type="term" value="P:chromatin remodeling"/>
    <property type="evidence" value="ECO:0007669"/>
    <property type="project" value="TreeGrafter"/>
</dbReference>